<dbReference type="Proteomes" id="UP000275048">
    <property type="component" value="Unassembled WGS sequence"/>
</dbReference>
<evidence type="ECO:0000313" key="3">
    <source>
        <dbReference type="Proteomes" id="UP000275048"/>
    </source>
</evidence>
<dbReference type="EMBL" id="RHHB01000032">
    <property type="protein sequence ID" value="RNB46544.1"/>
    <property type="molecule type" value="Genomic_DNA"/>
</dbReference>
<dbReference type="Pfam" id="PF13481">
    <property type="entry name" value="AAA_25"/>
    <property type="match status" value="1"/>
</dbReference>
<reference evidence="2 3" key="1">
    <citation type="submission" date="2018-10" db="EMBL/GenBank/DDBJ databases">
        <title>Isolation, diversity and antibacterial activity of antinobacteria from the wheat rhizosphere soil.</title>
        <authorList>
            <person name="Sun T."/>
        </authorList>
    </citation>
    <scope>NUCLEOTIDE SEQUENCE [LARGE SCALE GENOMIC DNA]</scope>
    <source>
        <strain evidence="2 3">SJ-23</strain>
    </source>
</reference>
<comment type="caution">
    <text evidence="2">The sequence shown here is derived from an EMBL/GenBank/DDBJ whole genome shotgun (WGS) entry which is preliminary data.</text>
</comment>
<dbReference type="Gene3D" id="3.40.50.300">
    <property type="entry name" value="P-loop containing nucleotide triphosphate hydrolases"/>
    <property type="match status" value="1"/>
</dbReference>
<organism evidence="2 3">
    <name type="scientific">Agromyces tardus</name>
    <dbReference type="NCBI Taxonomy" id="2583849"/>
    <lineage>
        <taxon>Bacteria</taxon>
        <taxon>Bacillati</taxon>
        <taxon>Actinomycetota</taxon>
        <taxon>Actinomycetes</taxon>
        <taxon>Micrococcales</taxon>
        <taxon>Microbacteriaceae</taxon>
        <taxon>Agromyces</taxon>
    </lineage>
</organism>
<keyword evidence="3" id="KW-1185">Reference proteome</keyword>
<name>A0A3M8A5U4_9MICO</name>
<evidence type="ECO:0008006" key="4">
    <source>
        <dbReference type="Google" id="ProtNLM"/>
    </source>
</evidence>
<evidence type="ECO:0000256" key="1">
    <source>
        <dbReference type="SAM" id="MobiDB-lite"/>
    </source>
</evidence>
<feature type="compositionally biased region" description="Polar residues" evidence="1">
    <location>
        <begin position="321"/>
        <end position="334"/>
    </location>
</feature>
<feature type="region of interest" description="Disordered" evidence="1">
    <location>
        <begin position="321"/>
        <end position="342"/>
    </location>
</feature>
<gene>
    <name evidence="2" type="ORF">EDM22_13800</name>
</gene>
<dbReference type="RefSeq" id="WP_122937667.1">
    <property type="nucleotide sequence ID" value="NZ_JBHSNT010000097.1"/>
</dbReference>
<dbReference type="AlphaFoldDB" id="A0A3M8A5U4"/>
<evidence type="ECO:0000313" key="2">
    <source>
        <dbReference type="EMBL" id="RNB46544.1"/>
    </source>
</evidence>
<accession>A0A3M8A5U4</accession>
<dbReference type="OrthoDB" id="9775547at2"/>
<proteinExistence type="predicted"/>
<dbReference type="InterPro" id="IPR027417">
    <property type="entry name" value="P-loop_NTPase"/>
</dbReference>
<dbReference type="SUPFAM" id="SSF52540">
    <property type="entry name" value="P-loop containing nucleoside triphosphate hydrolases"/>
    <property type="match status" value="1"/>
</dbReference>
<sequence>MSQTFSAVWLMEQEFPPLQYVVPGVIPEGMTLLVAAPKTGKSWLVLDLAVAVSSGSSILETIHTGPARPVLYLALEDGPRRLQDRLRVLGVTHAPHRLFFGTSVPQGDVLSTIQAWVDDFPGENPVVILDTLGKVMPSAQAGESDYQRDYRVGGALKGIVDGNPGAALIVVHHTRKAQGDDFLDSVSGTQGLAGSADSILVLRRGRAESAGSLSVTSRDAAEGQYQVELVDGKWRLDGNDLKSAAAALAETRTTSGLGERSAEVVSYVNENPAGVRAADVAEALRLTSKDAGTYLLRAFESGRINRPTRGLYTPVGSVGTVGTLSEEPTQSALPTPTLEEVA</sequence>
<protein>
    <recommendedName>
        <fullName evidence="4">AAA family ATPase</fullName>
    </recommendedName>
</protein>